<comment type="caution">
    <text evidence="1">The sequence shown here is derived from an EMBL/GenBank/DDBJ whole genome shotgun (WGS) entry which is preliminary data.</text>
</comment>
<keyword evidence="2" id="KW-1185">Reference proteome</keyword>
<dbReference type="PANTHER" id="PTHR38440:SF1">
    <property type="entry name" value="UPF0398 PROTEIN SPR0331"/>
    <property type="match status" value="1"/>
</dbReference>
<dbReference type="EMBL" id="BMHY01000028">
    <property type="protein sequence ID" value="GGG91020.1"/>
    <property type="molecule type" value="Genomic_DNA"/>
</dbReference>
<dbReference type="NCBIfam" id="NF010181">
    <property type="entry name" value="PRK13660.1"/>
    <property type="match status" value="1"/>
</dbReference>
<dbReference type="PIRSF" id="PIRSF021290">
    <property type="entry name" value="DUF1273"/>
    <property type="match status" value="1"/>
</dbReference>
<protein>
    <submittedName>
        <fullName evidence="1">UPF0398 protein YpsA</fullName>
    </submittedName>
</protein>
<proteinExistence type="predicted"/>
<sequence>MAGRMKNVLVTGYRAHELQIFDQKHRNIEYIKKAIESKLLPLIEEGLEWMITPGQYGTDLWACEVAIELRRRYPRLKVSIITAFSNQEEQWKDERKAYYQKIVEGVDYYGAVSNQPYVGPWQFQARDELLFRKTDGIILFYDEEAAESSAKFVRDRALKKQEESGYRFIGIGADDIQNIVEEENSRRYDDM</sequence>
<reference evidence="1 2" key="1">
    <citation type="journal article" date="2014" name="Int. J. Syst. Evol. Microbiol.">
        <title>Complete genome sequence of Corynebacterium casei LMG S-19264T (=DSM 44701T), isolated from a smear-ripened cheese.</title>
        <authorList>
            <consortium name="US DOE Joint Genome Institute (JGI-PGF)"/>
            <person name="Walter F."/>
            <person name="Albersmeier A."/>
            <person name="Kalinowski J."/>
            <person name="Ruckert C."/>
        </authorList>
    </citation>
    <scope>NUCLEOTIDE SEQUENCE [LARGE SCALE GENOMIC DNA]</scope>
    <source>
        <strain evidence="1 2">CGMCC 1.15286</strain>
    </source>
</reference>
<dbReference type="PANTHER" id="PTHR38440">
    <property type="entry name" value="UPF0398 PROTEIN YPSA"/>
    <property type="match status" value="1"/>
</dbReference>
<dbReference type="Pfam" id="PF06908">
    <property type="entry name" value="YpsA"/>
    <property type="match status" value="1"/>
</dbReference>
<gene>
    <name evidence="1" type="primary">ypsA</name>
    <name evidence="1" type="ORF">GCM10010918_57610</name>
</gene>
<evidence type="ECO:0000313" key="1">
    <source>
        <dbReference type="EMBL" id="GGG91020.1"/>
    </source>
</evidence>
<dbReference type="Gene3D" id="3.40.50.450">
    <property type="match status" value="1"/>
</dbReference>
<dbReference type="Proteomes" id="UP000600247">
    <property type="component" value="Unassembled WGS sequence"/>
</dbReference>
<dbReference type="AlphaFoldDB" id="A0A917MB70"/>
<evidence type="ECO:0000313" key="2">
    <source>
        <dbReference type="Proteomes" id="UP000600247"/>
    </source>
</evidence>
<dbReference type="SUPFAM" id="SSF102405">
    <property type="entry name" value="MCP/YpsA-like"/>
    <property type="match status" value="1"/>
</dbReference>
<dbReference type="InterPro" id="IPR010697">
    <property type="entry name" value="YspA"/>
</dbReference>
<name>A0A917MB70_9BACL</name>
<organism evidence="1 2">
    <name type="scientific">Paenibacillus radicis</name>
    <name type="common">ex Gao et al. 2016</name>
    <dbReference type="NCBI Taxonomy" id="1737354"/>
    <lineage>
        <taxon>Bacteria</taxon>
        <taxon>Bacillati</taxon>
        <taxon>Bacillota</taxon>
        <taxon>Bacilli</taxon>
        <taxon>Bacillales</taxon>
        <taxon>Paenibacillaceae</taxon>
        <taxon>Paenibacillus</taxon>
    </lineage>
</organism>
<accession>A0A917MB70</accession>